<evidence type="ECO:0000313" key="1">
    <source>
        <dbReference type="EMBL" id="SFD78019.1"/>
    </source>
</evidence>
<dbReference type="STRING" id="385682.SAMN05444380_10235"/>
<dbReference type="InParanoid" id="A0A1I1V541"/>
<protein>
    <submittedName>
        <fullName evidence="1">Uncharacterized protein</fullName>
    </submittedName>
</protein>
<dbReference type="EMBL" id="FONA01000002">
    <property type="protein sequence ID" value="SFD78019.1"/>
    <property type="molecule type" value="Genomic_DNA"/>
</dbReference>
<gene>
    <name evidence="1" type="ORF">SAMN05444380_10235</name>
</gene>
<proteinExistence type="predicted"/>
<dbReference type="AlphaFoldDB" id="A0A1I1V541"/>
<organism evidence="1 2">
    <name type="scientific">Thermophagus xiamenensis</name>
    <dbReference type="NCBI Taxonomy" id="385682"/>
    <lineage>
        <taxon>Bacteria</taxon>
        <taxon>Pseudomonadati</taxon>
        <taxon>Bacteroidota</taxon>
        <taxon>Bacteroidia</taxon>
        <taxon>Marinilabiliales</taxon>
        <taxon>Marinilabiliaceae</taxon>
        <taxon>Thermophagus</taxon>
    </lineage>
</organism>
<dbReference type="Proteomes" id="UP000181976">
    <property type="component" value="Unassembled WGS sequence"/>
</dbReference>
<reference evidence="1 2" key="1">
    <citation type="submission" date="2016-10" db="EMBL/GenBank/DDBJ databases">
        <authorList>
            <person name="de Groot N.N."/>
        </authorList>
    </citation>
    <scope>NUCLEOTIDE SEQUENCE [LARGE SCALE GENOMIC DNA]</scope>
    <source>
        <strain evidence="1 2">DSM 19012</strain>
    </source>
</reference>
<evidence type="ECO:0000313" key="2">
    <source>
        <dbReference type="Proteomes" id="UP000181976"/>
    </source>
</evidence>
<name>A0A1I1V541_9BACT</name>
<accession>A0A1I1V541</accession>
<sequence length="46" mass="5348">MELAWLSQIYTCTFVAKSRHARFISIKFTYIISLKPIMAIPHPLIP</sequence>
<keyword evidence="2" id="KW-1185">Reference proteome</keyword>